<dbReference type="Gene3D" id="1.10.510.10">
    <property type="entry name" value="Transferase(Phosphotransferase) domain 1"/>
    <property type="match status" value="1"/>
</dbReference>
<dbReference type="InterPro" id="IPR044893">
    <property type="entry name" value="RNA_pol_Rpb1_clamp_domain"/>
</dbReference>
<dbReference type="Pfam" id="PF00623">
    <property type="entry name" value="RNA_pol_Rpb1_2"/>
    <property type="match status" value="1"/>
</dbReference>
<dbReference type="Proteomes" id="UP000195557">
    <property type="component" value="Unassembled WGS sequence"/>
</dbReference>
<evidence type="ECO:0000256" key="13">
    <source>
        <dbReference type="RuleBase" id="RU004279"/>
    </source>
</evidence>
<dbReference type="Gene3D" id="3.30.70.2850">
    <property type="match status" value="1"/>
</dbReference>
<dbReference type="Gene3D" id="4.10.860.120">
    <property type="entry name" value="RNA polymerase II, clamp domain"/>
    <property type="match status" value="1"/>
</dbReference>
<dbReference type="FunFam" id="4.10.860.120:FF:000006">
    <property type="entry name" value="DNA-directed RNA polymerase subunit"/>
    <property type="match status" value="1"/>
</dbReference>
<feature type="compositionally biased region" description="Acidic residues" evidence="15">
    <location>
        <begin position="1991"/>
        <end position="2024"/>
    </location>
</feature>
<name>A0A1Y5I8H7_OSTTA</name>
<dbReference type="Gene3D" id="3.30.70.330">
    <property type="match status" value="1"/>
</dbReference>
<evidence type="ECO:0000256" key="6">
    <source>
        <dbReference type="ARBA" id="ARBA00022695"/>
    </source>
</evidence>
<keyword evidence="5 13" id="KW-0808">Transferase</keyword>
<evidence type="ECO:0000256" key="11">
    <source>
        <dbReference type="ARBA" id="ARBA00023242"/>
    </source>
</evidence>
<organism evidence="18">
    <name type="scientific">Ostreococcus tauri</name>
    <name type="common">Marine green alga</name>
    <dbReference type="NCBI Taxonomy" id="70448"/>
    <lineage>
        <taxon>Eukaryota</taxon>
        <taxon>Viridiplantae</taxon>
        <taxon>Chlorophyta</taxon>
        <taxon>Mamiellophyceae</taxon>
        <taxon>Mamiellales</taxon>
        <taxon>Bathycoccaceae</taxon>
        <taxon>Ostreococcus</taxon>
    </lineage>
</organism>
<evidence type="ECO:0000259" key="17">
    <source>
        <dbReference type="PROSITE" id="PS50102"/>
    </source>
</evidence>
<feature type="coiled-coil region" evidence="14">
    <location>
        <begin position="1416"/>
        <end position="1453"/>
    </location>
</feature>
<dbReference type="SUPFAM" id="SSF54928">
    <property type="entry name" value="RNA-binding domain, RBD"/>
    <property type="match status" value="1"/>
</dbReference>
<keyword evidence="9" id="KW-0460">Magnesium</keyword>
<dbReference type="InterPro" id="IPR011009">
    <property type="entry name" value="Kinase-like_dom_sf"/>
</dbReference>
<feature type="region of interest" description="Disordered" evidence="15">
    <location>
        <begin position="1927"/>
        <end position="2031"/>
    </location>
</feature>
<protein>
    <recommendedName>
        <fullName evidence="13">DNA-directed RNA polymerase subunit</fullName>
        <ecNumber evidence="13">2.7.7.6</ecNumber>
    </recommendedName>
</protein>
<dbReference type="InterPro" id="IPR035979">
    <property type="entry name" value="RBD_domain_sf"/>
</dbReference>
<dbReference type="Gene3D" id="2.40.40.20">
    <property type="match status" value="1"/>
</dbReference>
<dbReference type="InterPro" id="IPR012677">
    <property type="entry name" value="Nucleotide-bd_a/b_plait_sf"/>
</dbReference>
<evidence type="ECO:0000256" key="14">
    <source>
        <dbReference type="SAM" id="Coils"/>
    </source>
</evidence>
<dbReference type="InterPro" id="IPR007066">
    <property type="entry name" value="RNA_pol_Rpb1_3"/>
</dbReference>
<feature type="domain" description="RRM" evidence="17">
    <location>
        <begin position="34"/>
        <end position="112"/>
    </location>
</feature>
<dbReference type="Pfam" id="PF05000">
    <property type="entry name" value="RNA_pol_Rpb1_4"/>
    <property type="match status" value="1"/>
</dbReference>
<dbReference type="Pfam" id="PF00076">
    <property type="entry name" value="RRM_1"/>
    <property type="match status" value="1"/>
</dbReference>
<dbReference type="Gene3D" id="6.10.250.2940">
    <property type="match status" value="1"/>
</dbReference>
<dbReference type="eggNOG" id="KOG0262">
    <property type="taxonomic scope" value="Eukaryota"/>
</dbReference>
<keyword evidence="6 13" id="KW-0548">Nucleotidyltransferase</keyword>
<dbReference type="GO" id="GO:0006351">
    <property type="term" value="P:DNA-templated transcription"/>
    <property type="evidence" value="ECO:0007669"/>
    <property type="project" value="InterPro"/>
</dbReference>
<dbReference type="InterPro" id="IPR015699">
    <property type="entry name" value="DNA-dir_RNA_pol1_lsu_N"/>
</dbReference>
<feature type="compositionally biased region" description="Basic and acidic residues" evidence="15">
    <location>
        <begin position="1951"/>
        <end position="1964"/>
    </location>
</feature>
<dbReference type="InterPro" id="IPR038120">
    <property type="entry name" value="Rpb1_funnel_sf"/>
</dbReference>
<feature type="compositionally biased region" description="Acidic residues" evidence="15">
    <location>
        <begin position="1968"/>
        <end position="1979"/>
    </location>
</feature>
<dbReference type="Gene3D" id="3.30.1490.180">
    <property type="entry name" value="RNA polymerase ii"/>
    <property type="match status" value="1"/>
</dbReference>
<feature type="region of interest" description="Disordered" evidence="15">
    <location>
        <begin position="806"/>
        <end position="895"/>
    </location>
</feature>
<comment type="function">
    <text evidence="13">DNA-dependent RNA polymerase catalyzes the transcription of DNA into RNA using the four ribonucleoside triphosphates as substrates.</text>
</comment>
<dbReference type="GO" id="GO:0005524">
    <property type="term" value="F:ATP binding"/>
    <property type="evidence" value="ECO:0007669"/>
    <property type="project" value="InterPro"/>
</dbReference>
<dbReference type="PROSITE" id="PS50102">
    <property type="entry name" value="RRM"/>
    <property type="match status" value="1"/>
</dbReference>
<dbReference type="InterPro" id="IPR000504">
    <property type="entry name" value="RRM_dom"/>
</dbReference>
<feature type="compositionally biased region" description="Acidic residues" evidence="15">
    <location>
        <begin position="845"/>
        <end position="857"/>
    </location>
</feature>
<keyword evidence="11" id="KW-0539">Nucleus</keyword>
<evidence type="ECO:0000256" key="12">
    <source>
        <dbReference type="PROSITE-ProRule" id="PRU00176"/>
    </source>
</evidence>
<evidence type="ECO:0000256" key="2">
    <source>
        <dbReference type="ARBA" id="ARBA00007207"/>
    </source>
</evidence>
<comment type="subcellular location">
    <subcellularLocation>
        <location evidence="1">Nucleus</location>
    </subcellularLocation>
</comment>
<keyword evidence="12" id="KW-0694">RNA-binding</keyword>
<gene>
    <name evidence="18" type="ORF">BE221DRAFT_159989</name>
</gene>
<dbReference type="InterPro" id="IPR000722">
    <property type="entry name" value="RNA_pol_asu"/>
</dbReference>
<dbReference type="InterPro" id="IPR007081">
    <property type="entry name" value="RNA_pol_Rpb1_5"/>
</dbReference>
<comment type="similarity">
    <text evidence="2">Belongs to the RNA polymerase beta' chain family. RpoC1 subfamily.</text>
</comment>
<dbReference type="InterPro" id="IPR007083">
    <property type="entry name" value="RNA_pol_Rpb1_4"/>
</dbReference>
<dbReference type="GO" id="GO:0003677">
    <property type="term" value="F:DNA binding"/>
    <property type="evidence" value="ECO:0007669"/>
    <property type="project" value="InterPro"/>
</dbReference>
<dbReference type="PANTHER" id="PTHR19376">
    <property type="entry name" value="DNA-DIRECTED RNA POLYMERASE"/>
    <property type="match status" value="1"/>
</dbReference>
<keyword evidence="3 13" id="KW-0240">DNA-directed RNA polymerase</keyword>
<dbReference type="GO" id="GO:0003899">
    <property type="term" value="F:DNA-directed RNA polymerase activity"/>
    <property type="evidence" value="ECO:0007669"/>
    <property type="project" value="UniProtKB-EC"/>
</dbReference>
<sequence length="2274" mass="252819">MARLFLDQEPLTQYKDRAFEGTIEAYLDALRASATLYVGNLSFYTSETQARALFARCGVVRRIVFGLDRERRTPCGFAFVEYETRAAAERCARYLNGTKLDDREIRVDFDWGYREGREFGRGKSGGQVRDEYRTYYDSGRGGYGKLLRDELEGMKARGRGARSETAKAVAREKKSLNAMRTAFPAAFVEAYEVLDCDYYDRYGGAFRVISIADDIERTAKVMRIVEKAEDKDDESMTLAQFNTEEYVLELMHSESVTKLHESFLETRRKPYIGVHILDRVTGDRLVDRAQKKGGKFSEDEARVILTQLAQVLSTLDNLGATCGSLELNTVFFVDNYEDDIMITSMPYCTLVGRDAPFEFRYETYEWLDPETGETVIRTYPFDSRDIRFAAPERFDPGKRRRDLRKPVDCWAFGVIMFTMLAGYRPFDDEDLPTLCERIRRGNFTAFTYDIETWGGISLAAKDLIAGCLRVDPRRRFDAKRIVSHPWLTDATFAQTQSTPPQSSRSEHSVLDEFDELDDEEFVSPHVDPSDDPTARGPTAAEPRVARHRVQQRGLVQREIASASFSFYDADEVRKISVKRITNPTLFDGLNNAVPDGLYDPALGPTDAKTTCVTCKYPGGMCDGHFGHIELVVPVYNPLTFGTVVRLLKTTCFHCHRFRMHESRVRRFRERLEMLMDGDVEGAENVMPEISKKAKKEMSEIWQEVEDDGDVEEMDLDNIHDVLPRLKTKGKNGPVAWTSVSSTAARELIKEFLSIQPKKCENCNAVNPKVSTEGHNKIFRGQIAKQAHLNNLANGININEDMQRLARQASAESADSHEGASKLAGAEVEPRLIPAKKKVRKRLGEGDESDESTDDEDGSRDKTKTGGAEGENSESTSDDSDNSDADEMSVDERVPEQTKPLYITPIEARALLKRLWGNEYDFCSLIWATNGPSKKSKGLSERRSDPSRFFVQTLLVTPSKFRPASKMGDMIFEHPQNTSLTTIIQANLSLAELFRTPPTVPEPPEVRAGRAVRAWLALQSGINRLIDATKADTQEAKQAIGIRQQLEKKEGLFRMNMMGKRVNFAARSVISPDPYLGTSEIGVPPVFAKKLTFPELVTPHNVDLMRTLVENGPDIHPGANAIEDERGRVIHLDKFTAEKRAAIAKTLLATTASGSADGPARPLAKTVYRHLRNGDVMLVNRQPTLHKPGILAHTARVLPGQRVVRMHYSNCSTFNADFDGDEINLHFPQDHLGRAEAYEIMHGDRQFTVPTDGKPLRGLIQDHICSGLILSMRDRFLNRSEFTQLLYSALVDYCGETHGTIEVPPPALLKPQRLWTGKQLIGAAITHITRGRPPMTFSAPCKIPGTFFGGEDSGEDRLVIRRNYFCTGVVDKNMFGKYGLVHAVAELHGRSVAGALLSIFTRLFTTFLQKHGFTCGIDDLILTEQAEQDRLDELEKADEACKTATADVAEATGKSDEQVMRAVAAKLRENAAWGAQLDMKASGALNKVTSATVKKCLPLGTKKMFSKNCLSLMTISGAKGSLVNFSQIAAALGQQELEGRRVPRMPSGKTLPCFEAYDVSARANGYIACRFFSGLDPPEYFFHCMAGREGLVDTAVKTARSGYLQRCLVKNLESLRVHYDYTVRDCDGSIVQFQYGEDSVDVTRSGYLQKFEFLAENPELIMLNNKSAISTLPTLNKNNVKVIDEISRKEDIPRFATENFGNQLGVLPEKFSVELKTFIDSRPKGYWADEKGDIKNASLAAKSGVTAEEFATLMNMMFLSNVAPPGEAVGVVAAQSVGEPSTQMTLNTFHFAGRGEANVTLGIPRLRELLMAASRKLLTPVMVLPLRKGYRSKEHANTLCRRLRRVVLAELMEKLSVKIKDYGTGPDGRLSRLYTVSIHMREGHDENDPNEVTFKEFARTVKLKFAPQLVGRIGSEMKKNKAKGIIIKNATGPMEGTTAPREALDGDDDSKLDEGVGKKKVKFEANGDVSDEDDDEEDEEGAKMEKRKADEDGNDASDSDDSSDADSESDDDDDDSEVSSDDGEAVDTKKSKTKRVAGDFTDAGVQLPSSEVVESIVLNEKARTLEFTIPCGINSPHVLALEVAQDLAVKIVIRETPGIKQTFVVGKPEAEDPNGMQPLSVQTDGISFRAAWANSDLIDVDMIKSNSVWDIMQTFGVEAGRATLVSEVQAVFSVYGIGVDARHLSLIGDFMTQQGEYRPCNRSGIEKSISPFLKMSYETATAFLTEATIRGETDDLSSPSSRIVVGRTVNLGTGSFSLKHDVPRAAKYLEANKKR</sequence>
<dbReference type="Gene3D" id="1.10.274.100">
    <property type="entry name" value="RNA polymerase Rpb1, domain 3"/>
    <property type="match status" value="1"/>
</dbReference>
<evidence type="ECO:0000256" key="5">
    <source>
        <dbReference type="ARBA" id="ARBA00022679"/>
    </source>
</evidence>
<dbReference type="PANTHER" id="PTHR19376:SF11">
    <property type="entry name" value="DNA-DIRECTED RNA POLYMERASE I SUBUNIT RPA1"/>
    <property type="match status" value="1"/>
</dbReference>
<dbReference type="Pfam" id="PF00069">
    <property type="entry name" value="Pkinase"/>
    <property type="match status" value="1"/>
</dbReference>
<dbReference type="FunFam" id="1.10.150.390:FF:000005">
    <property type="entry name" value="DNA-directed RNA polymerase subunit"/>
    <property type="match status" value="1"/>
</dbReference>
<dbReference type="Gene3D" id="1.10.150.390">
    <property type="match status" value="1"/>
</dbReference>
<keyword evidence="10 13" id="KW-0804">Transcription</keyword>
<dbReference type="EC" id="2.7.7.6" evidence="13"/>
<reference evidence="18" key="1">
    <citation type="submission" date="2017-04" db="EMBL/GenBank/DDBJ databases">
        <title>Population genomics of picophytoplankton unveils novel chromosome hypervariability.</title>
        <authorList>
            <consortium name="DOE Joint Genome Institute"/>
            <person name="Blanc-Mathieu R."/>
            <person name="Krasovec M."/>
            <person name="Hebrard M."/>
            <person name="Yau S."/>
            <person name="Desgranges E."/>
            <person name="Martin J."/>
            <person name="Schackwitz W."/>
            <person name="Kuo A."/>
            <person name="Salin G."/>
            <person name="Donnadieu C."/>
            <person name="Desdevises Y."/>
            <person name="Sanchez-Ferandin S."/>
            <person name="Moreau H."/>
            <person name="Rivals E."/>
            <person name="Grigoriev I.V."/>
            <person name="Grimsley N."/>
            <person name="Eyre-Walker A."/>
            <person name="Piganeau G."/>
        </authorList>
    </citation>
    <scope>NUCLEOTIDE SEQUENCE [LARGE SCALE GENOMIC DNA]</scope>
    <source>
        <strain evidence="18">RCC 1115</strain>
    </source>
</reference>
<evidence type="ECO:0000256" key="1">
    <source>
        <dbReference type="ARBA" id="ARBA00004123"/>
    </source>
</evidence>
<evidence type="ECO:0000256" key="4">
    <source>
        <dbReference type="ARBA" id="ARBA00022640"/>
    </source>
</evidence>
<dbReference type="InterPro" id="IPR045867">
    <property type="entry name" value="DNA-dir_RpoC_beta_prime"/>
</dbReference>
<dbReference type="InterPro" id="IPR034148">
    <property type="entry name" value="NCBP2_RRM"/>
</dbReference>
<dbReference type="PROSITE" id="PS50011">
    <property type="entry name" value="PROTEIN_KINASE_DOM"/>
    <property type="match status" value="1"/>
</dbReference>
<dbReference type="CDD" id="cd01435">
    <property type="entry name" value="RNAP_I_RPA1_N"/>
    <property type="match status" value="1"/>
</dbReference>
<feature type="region of interest" description="Disordered" evidence="15">
    <location>
        <begin position="521"/>
        <end position="548"/>
    </location>
</feature>
<dbReference type="InterPro" id="IPR042102">
    <property type="entry name" value="RNA_pol_Rpb1_3_sf"/>
</dbReference>
<feature type="compositionally biased region" description="Basic and acidic residues" evidence="15">
    <location>
        <begin position="1980"/>
        <end position="1990"/>
    </location>
</feature>
<evidence type="ECO:0000313" key="18">
    <source>
        <dbReference type="EMBL" id="OUS45878.1"/>
    </source>
</evidence>
<evidence type="ECO:0000256" key="15">
    <source>
        <dbReference type="SAM" id="MobiDB-lite"/>
    </source>
</evidence>
<keyword evidence="14" id="KW-0175">Coiled coil</keyword>
<dbReference type="Pfam" id="PF04983">
    <property type="entry name" value="RNA_pol_Rpb1_3"/>
    <property type="match status" value="1"/>
</dbReference>
<evidence type="ECO:0000256" key="7">
    <source>
        <dbReference type="ARBA" id="ARBA00022723"/>
    </source>
</evidence>
<evidence type="ECO:0000256" key="3">
    <source>
        <dbReference type="ARBA" id="ARBA00022478"/>
    </source>
</evidence>
<dbReference type="CDD" id="cd02735">
    <property type="entry name" value="RNAP_I_Rpa1_C"/>
    <property type="match status" value="1"/>
</dbReference>
<accession>A0A1Y5I8H7</accession>
<comment type="catalytic activity">
    <reaction evidence="13">
        <text>RNA(n) + a ribonucleoside 5'-triphosphate = RNA(n+1) + diphosphate</text>
        <dbReference type="Rhea" id="RHEA:21248"/>
        <dbReference type="Rhea" id="RHEA-COMP:14527"/>
        <dbReference type="Rhea" id="RHEA-COMP:17342"/>
        <dbReference type="ChEBI" id="CHEBI:33019"/>
        <dbReference type="ChEBI" id="CHEBI:61557"/>
        <dbReference type="ChEBI" id="CHEBI:140395"/>
        <dbReference type="EC" id="2.7.7.6"/>
    </reaction>
</comment>
<evidence type="ECO:0000256" key="9">
    <source>
        <dbReference type="ARBA" id="ARBA00022842"/>
    </source>
</evidence>
<dbReference type="CDD" id="cd12240">
    <property type="entry name" value="RRM_NCBP2"/>
    <property type="match status" value="1"/>
</dbReference>
<feature type="compositionally biased region" description="Acidic residues" evidence="15">
    <location>
        <begin position="875"/>
        <end position="888"/>
    </location>
</feature>
<dbReference type="GO" id="GO:0003723">
    <property type="term" value="F:RNA binding"/>
    <property type="evidence" value="ECO:0007669"/>
    <property type="project" value="UniProtKB-UniRule"/>
</dbReference>
<evidence type="ECO:0000259" key="16">
    <source>
        <dbReference type="PROSITE" id="PS50011"/>
    </source>
</evidence>
<keyword evidence="7" id="KW-0479">Metal-binding</keyword>
<dbReference type="GO" id="GO:0005736">
    <property type="term" value="C:RNA polymerase I complex"/>
    <property type="evidence" value="ECO:0007669"/>
    <property type="project" value="TreeGrafter"/>
</dbReference>
<proteinExistence type="inferred from homology"/>
<dbReference type="SUPFAM" id="SSF64484">
    <property type="entry name" value="beta and beta-prime subunits of DNA dependent RNA-polymerase"/>
    <property type="match status" value="1"/>
</dbReference>
<dbReference type="SUPFAM" id="SSF56112">
    <property type="entry name" value="Protein kinase-like (PK-like)"/>
    <property type="match status" value="1"/>
</dbReference>
<dbReference type="InterPro" id="IPR007080">
    <property type="entry name" value="RNA_pol_Rpb1_1"/>
</dbReference>
<dbReference type="GO" id="GO:0004672">
    <property type="term" value="F:protein kinase activity"/>
    <property type="evidence" value="ECO:0007669"/>
    <property type="project" value="InterPro"/>
</dbReference>
<dbReference type="Gene3D" id="6.20.50.80">
    <property type="match status" value="1"/>
</dbReference>
<dbReference type="EMBL" id="KZ155785">
    <property type="protein sequence ID" value="OUS45878.1"/>
    <property type="molecule type" value="Genomic_DNA"/>
</dbReference>
<dbReference type="SMART" id="SM00220">
    <property type="entry name" value="S_TKc"/>
    <property type="match status" value="1"/>
</dbReference>
<dbReference type="GO" id="GO:0046872">
    <property type="term" value="F:metal ion binding"/>
    <property type="evidence" value="ECO:0007669"/>
    <property type="project" value="UniProtKB-KW"/>
</dbReference>
<keyword evidence="8" id="KW-0862">Zinc</keyword>
<dbReference type="Gene3D" id="1.10.132.30">
    <property type="match status" value="1"/>
</dbReference>
<dbReference type="SMART" id="SM00663">
    <property type="entry name" value="RPOLA_N"/>
    <property type="match status" value="1"/>
</dbReference>
<keyword evidence="4" id="KW-0934">Plastid</keyword>
<feature type="domain" description="Protein kinase" evidence="16">
    <location>
        <begin position="132"/>
        <end position="487"/>
    </location>
</feature>
<evidence type="ECO:0000256" key="8">
    <source>
        <dbReference type="ARBA" id="ARBA00022833"/>
    </source>
</evidence>
<evidence type="ECO:0000256" key="10">
    <source>
        <dbReference type="ARBA" id="ARBA00023163"/>
    </source>
</evidence>
<dbReference type="Pfam" id="PF04998">
    <property type="entry name" value="RNA_pol_Rpb1_5"/>
    <property type="match status" value="1"/>
</dbReference>
<dbReference type="InterPro" id="IPR000719">
    <property type="entry name" value="Prot_kinase_dom"/>
</dbReference>
<dbReference type="Pfam" id="PF04997">
    <property type="entry name" value="RNA_pol_Rpb1_1"/>
    <property type="match status" value="1"/>
</dbReference>
<dbReference type="InterPro" id="IPR006592">
    <property type="entry name" value="RNA_pol_N"/>
</dbReference>
<dbReference type="SMART" id="SM00360">
    <property type="entry name" value="RRM"/>
    <property type="match status" value="1"/>
</dbReference>
<dbReference type="InterPro" id="IPR047107">
    <property type="entry name" value="DNA-dir_RNA_pol1_lsu_C"/>
</dbReference>